<dbReference type="InterPro" id="IPR037004">
    <property type="entry name" value="Exonuc_VII_ssu_sf"/>
</dbReference>
<comment type="caution">
    <text evidence="8">The sequence shown here is derived from an EMBL/GenBank/DDBJ whole genome shotgun (WGS) entry which is preliminary data.</text>
</comment>
<protein>
    <recommendedName>
        <fullName evidence="6">Exodeoxyribonuclease VII small subunit</fullName>
        <ecNumber evidence="6">3.1.11.6</ecNumber>
    </recommendedName>
</protein>
<keyword evidence="9" id="KW-1185">Reference proteome</keyword>
<dbReference type="NCBIfam" id="TIGR01280">
    <property type="entry name" value="xseB"/>
    <property type="match status" value="1"/>
</dbReference>
<evidence type="ECO:0000256" key="5">
    <source>
        <dbReference type="ARBA" id="ARBA00022839"/>
    </source>
</evidence>
<evidence type="ECO:0000256" key="6">
    <source>
        <dbReference type="NCBIfam" id="TIGR01280"/>
    </source>
</evidence>
<evidence type="ECO:0000256" key="1">
    <source>
        <dbReference type="ARBA" id="ARBA00009998"/>
    </source>
</evidence>
<dbReference type="Gene3D" id="1.10.287.1040">
    <property type="entry name" value="Exonuclease VII, small subunit"/>
    <property type="match status" value="1"/>
</dbReference>
<dbReference type="Pfam" id="PF02609">
    <property type="entry name" value="Exonuc_VII_S"/>
    <property type="match status" value="1"/>
</dbReference>
<dbReference type="Proteomes" id="UP000240535">
    <property type="component" value="Unassembled WGS sequence"/>
</dbReference>
<evidence type="ECO:0000256" key="2">
    <source>
        <dbReference type="ARBA" id="ARBA00022490"/>
    </source>
</evidence>
<keyword evidence="7" id="KW-0175">Coiled coil</keyword>
<keyword evidence="4" id="KW-0378">Hydrolase</keyword>
<keyword evidence="3" id="KW-0540">Nuclease</keyword>
<reference evidence="9" key="1">
    <citation type="submission" date="2017-10" db="EMBL/GenBank/DDBJ databases">
        <title>Campylobacter species from seals.</title>
        <authorList>
            <person name="Gilbert M.J."/>
            <person name="Zomer A.L."/>
            <person name="Timmerman A.J."/>
            <person name="Duim B."/>
            <person name="Wagenaar J.A."/>
        </authorList>
    </citation>
    <scope>NUCLEOTIDE SEQUENCE [LARGE SCALE GENOMIC DNA]</scope>
    <source>
        <strain evidence="9">17S00004-5</strain>
    </source>
</reference>
<dbReference type="AlphaFoldDB" id="A0A2P8R0I0"/>
<proteinExistence type="inferred from homology"/>
<dbReference type="SUPFAM" id="SSF116842">
    <property type="entry name" value="XseB-like"/>
    <property type="match status" value="1"/>
</dbReference>
<keyword evidence="5" id="KW-0269">Exonuclease</keyword>
<dbReference type="GO" id="GO:0009318">
    <property type="term" value="C:exodeoxyribonuclease VII complex"/>
    <property type="evidence" value="ECO:0007669"/>
    <property type="project" value="UniProtKB-UniRule"/>
</dbReference>
<organism evidence="8 9">
    <name type="scientific">Campylobacter blaseri</name>
    <dbReference type="NCBI Taxonomy" id="2042961"/>
    <lineage>
        <taxon>Bacteria</taxon>
        <taxon>Pseudomonadati</taxon>
        <taxon>Campylobacterota</taxon>
        <taxon>Epsilonproteobacteria</taxon>
        <taxon>Campylobacterales</taxon>
        <taxon>Campylobacteraceae</taxon>
        <taxon>Campylobacter</taxon>
    </lineage>
</organism>
<comment type="similarity">
    <text evidence="1">Belongs to the XseB family.</text>
</comment>
<name>A0A2P8R0I0_9BACT</name>
<evidence type="ECO:0000313" key="9">
    <source>
        <dbReference type="Proteomes" id="UP000240535"/>
    </source>
</evidence>
<keyword evidence="2" id="KW-0963">Cytoplasm</keyword>
<sequence length="66" mass="7763">MRVEKIDSFEDKIEKINLLLERLKDENLSLDESVKLYKDGMGILKEAKNILENAKLEIIEIEKEDE</sequence>
<feature type="coiled-coil region" evidence="7">
    <location>
        <begin position="6"/>
        <end position="64"/>
    </location>
</feature>
<dbReference type="GO" id="GO:0008855">
    <property type="term" value="F:exodeoxyribonuclease VII activity"/>
    <property type="evidence" value="ECO:0007669"/>
    <property type="project" value="UniProtKB-UniRule"/>
</dbReference>
<evidence type="ECO:0000256" key="7">
    <source>
        <dbReference type="SAM" id="Coils"/>
    </source>
</evidence>
<dbReference type="InterPro" id="IPR003761">
    <property type="entry name" value="Exonuc_VII_S"/>
</dbReference>
<dbReference type="OrthoDB" id="1771251at2"/>
<evidence type="ECO:0000256" key="4">
    <source>
        <dbReference type="ARBA" id="ARBA00022801"/>
    </source>
</evidence>
<dbReference type="EC" id="3.1.11.6" evidence="6"/>
<accession>A0A2P8R0I0</accession>
<dbReference type="EMBL" id="PDHH01000004">
    <property type="protein sequence ID" value="PSM52006.1"/>
    <property type="molecule type" value="Genomic_DNA"/>
</dbReference>
<evidence type="ECO:0000256" key="3">
    <source>
        <dbReference type="ARBA" id="ARBA00022722"/>
    </source>
</evidence>
<dbReference type="GO" id="GO:0006308">
    <property type="term" value="P:DNA catabolic process"/>
    <property type="evidence" value="ECO:0007669"/>
    <property type="project" value="UniProtKB-UniRule"/>
</dbReference>
<evidence type="ECO:0000313" key="8">
    <source>
        <dbReference type="EMBL" id="PSM52006.1"/>
    </source>
</evidence>
<gene>
    <name evidence="8" type="primary">xseB</name>
    <name evidence="8" type="ORF">CQ405_05430</name>
</gene>